<dbReference type="OrthoDB" id="2250192at2759"/>
<evidence type="ECO:0000256" key="1">
    <source>
        <dbReference type="SAM" id="MobiDB-lite"/>
    </source>
</evidence>
<keyword evidence="3" id="KW-1185">Reference proteome</keyword>
<dbReference type="AlphaFoldDB" id="A0A6H5HWS7"/>
<protein>
    <submittedName>
        <fullName evidence="2">Uncharacterized protein</fullName>
    </submittedName>
</protein>
<gene>
    <name evidence="2" type="ORF">NTEN_LOCUS24537</name>
</gene>
<evidence type="ECO:0000313" key="2">
    <source>
        <dbReference type="EMBL" id="CAB0021012.1"/>
    </source>
</evidence>
<organism evidence="2 3">
    <name type="scientific">Nesidiocoris tenuis</name>
    <dbReference type="NCBI Taxonomy" id="355587"/>
    <lineage>
        <taxon>Eukaryota</taxon>
        <taxon>Metazoa</taxon>
        <taxon>Ecdysozoa</taxon>
        <taxon>Arthropoda</taxon>
        <taxon>Hexapoda</taxon>
        <taxon>Insecta</taxon>
        <taxon>Pterygota</taxon>
        <taxon>Neoptera</taxon>
        <taxon>Paraneoptera</taxon>
        <taxon>Hemiptera</taxon>
        <taxon>Heteroptera</taxon>
        <taxon>Panheteroptera</taxon>
        <taxon>Cimicomorpha</taxon>
        <taxon>Miridae</taxon>
        <taxon>Dicyphina</taxon>
        <taxon>Nesidiocoris</taxon>
    </lineage>
</organism>
<reference evidence="2 3" key="1">
    <citation type="submission" date="2020-02" db="EMBL/GenBank/DDBJ databases">
        <authorList>
            <person name="Ferguson B K."/>
        </authorList>
    </citation>
    <scope>NUCLEOTIDE SEQUENCE [LARGE SCALE GENOMIC DNA]</scope>
</reference>
<sequence length="72" mass="8035">MALKGGRIGVEFWVNSVHFCWPDLAKGRTNIELREQFILADNVSQSMSAFKPKLSTERKTPTPTSNTGPITK</sequence>
<name>A0A6H5HWS7_9HEMI</name>
<accession>A0A6H5HWS7</accession>
<feature type="compositionally biased region" description="Polar residues" evidence="1">
    <location>
        <begin position="61"/>
        <end position="72"/>
    </location>
</feature>
<dbReference type="EMBL" id="CADCXU010036195">
    <property type="protein sequence ID" value="CAB0021012.1"/>
    <property type="molecule type" value="Genomic_DNA"/>
</dbReference>
<proteinExistence type="predicted"/>
<feature type="region of interest" description="Disordered" evidence="1">
    <location>
        <begin position="50"/>
        <end position="72"/>
    </location>
</feature>
<dbReference type="Proteomes" id="UP000479000">
    <property type="component" value="Unassembled WGS sequence"/>
</dbReference>
<evidence type="ECO:0000313" key="3">
    <source>
        <dbReference type="Proteomes" id="UP000479000"/>
    </source>
</evidence>
<feature type="non-terminal residue" evidence="2">
    <location>
        <position position="72"/>
    </location>
</feature>